<feature type="coiled-coil region" evidence="8">
    <location>
        <begin position="164"/>
        <end position="212"/>
    </location>
</feature>
<comment type="caution">
    <text evidence="10">The sequence shown here is derived from an EMBL/GenBank/DDBJ whole genome shotgun (WGS) entry which is preliminary data.</text>
</comment>
<dbReference type="PANTHER" id="PTHR21635:SF0">
    <property type="entry name" value="LEUCINE ZIPPER TRANSCRIPTION FACTOR-LIKE PROTEIN 1"/>
    <property type="match status" value="1"/>
</dbReference>
<accession>A0AAV2Z872</accession>
<name>A0AAV2Z872_9STRA</name>
<dbReference type="Pfam" id="PF15294">
    <property type="entry name" value="Leu_zip"/>
    <property type="match status" value="1"/>
</dbReference>
<comment type="function">
    <text evidence="6">Regulates ciliary localization of the BBSome complex. Together with the BBSome complex, controls SMO ciliary trafficking and contributes to the sonic hedgehog (SHH) pathway regulation. May play a role in neurite outgrowth. May have tumor suppressor function.</text>
</comment>
<sequence>MSVCEHHQEEISKFLKFFRARLKNHLENVEADFDDTRSDRLSSDDVYSQKDVKDVIDSLCHAVKANIRSELQDTINMMALLLRQIFTEAETKKLMLELDIGHVEDRDLLDRVERLGVAEWVELDRPVGASIGALKPSKKSPTKDAAQLRAEQQQHDEEIRAAMVTQQREKDEEHAKEMRRLQRKLDAANDTIQEMERNLKDAQLHISQTKQFLSMKKLVAQKNDQLRYLRERLQRHEPDFDGETKMDDDDDD</sequence>
<evidence type="ECO:0000256" key="2">
    <source>
        <dbReference type="ARBA" id="ARBA00008868"/>
    </source>
</evidence>
<proteinExistence type="inferred from homology"/>
<evidence type="ECO:0000256" key="4">
    <source>
        <dbReference type="ARBA" id="ARBA00022490"/>
    </source>
</evidence>
<dbReference type="InterPro" id="IPR026157">
    <property type="entry name" value="LZTFL1"/>
</dbReference>
<feature type="compositionally biased region" description="Basic and acidic residues" evidence="9">
    <location>
        <begin position="230"/>
        <end position="245"/>
    </location>
</feature>
<dbReference type="AlphaFoldDB" id="A0AAV2Z872"/>
<evidence type="ECO:0000313" key="11">
    <source>
        <dbReference type="Proteomes" id="UP001146120"/>
    </source>
</evidence>
<evidence type="ECO:0000256" key="1">
    <source>
        <dbReference type="ARBA" id="ARBA00004496"/>
    </source>
</evidence>
<dbReference type="GO" id="GO:1903565">
    <property type="term" value="P:negative regulation of protein localization to cilium"/>
    <property type="evidence" value="ECO:0007669"/>
    <property type="project" value="TreeGrafter"/>
</dbReference>
<evidence type="ECO:0000256" key="5">
    <source>
        <dbReference type="ARBA" id="ARBA00023054"/>
    </source>
</evidence>
<evidence type="ECO:0000256" key="9">
    <source>
        <dbReference type="SAM" id="MobiDB-lite"/>
    </source>
</evidence>
<dbReference type="EMBL" id="DAKRPA010000034">
    <property type="protein sequence ID" value="DBA02214.1"/>
    <property type="molecule type" value="Genomic_DNA"/>
</dbReference>
<evidence type="ECO:0000256" key="6">
    <source>
        <dbReference type="ARBA" id="ARBA00024898"/>
    </source>
</evidence>
<dbReference type="GO" id="GO:0005737">
    <property type="term" value="C:cytoplasm"/>
    <property type="evidence" value="ECO:0007669"/>
    <property type="project" value="UniProtKB-SubCell"/>
</dbReference>
<comment type="similarity">
    <text evidence="2">Belongs to the LZTFL1 family.</text>
</comment>
<keyword evidence="11" id="KW-1185">Reference proteome</keyword>
<evidence type="ECO:0000256" key="3">
    <source>
        <dbReference type="ARBA" id="ARBA00018920"/>
    </source>
</evidence>
<evidence type="ECO:0000256" key="8">
    <source>
        <dbReference type="SAM" id="Coils"/>
    </source>
</evidence>
<evidence type="ECO:0000313" key="10">
    <source>
        <dbReference type="EMBL" id="DBA02214.1"/>
    </source>
</evidence>
<gene>
    <name evidence="10" type="ORF">N0F65_007624</name>
</gene>
<reference evidence="10" key="1">
    <citation type="submission" date="2022-11" db="EMBL/GenBank/DDBJ databases">
        <authorList>
            <person name="Morgan W.R."/>
            <person name="Tartar A."/>
        </authorList>
    </citation>
    <scope>NUCLEOTIDE SEQUENCE</scope>
    <source>
        <strain evidence="10">ARSEF 373</strain>
    </source>
</reference>
<protein>
    <recommendedName>
        <fullName evidence="3">Leucine zipper transcription factor-like protein 1</fullName>
    </recommendedName>
</protein>
<reference evidence="10" key="2">
    <citation type="journal article" date="2023" name="Microbiol Resour">
        <title>Decontamination and Annotation of the Draft Genome Sequence of the Oomycete Lagenidium giganteum ARSEF 373.</title>
        <authorList>
            <person name="Morgan W.R."/>
            <person name="Tartar A."/>
        </authorList>
    </citation>
    <scope>NUCLEOTIDE SEQUENCE</scope>
    <source>
        <strain evidence="10">ARSEF 373</strain>
    </source>
</reference>
<comment type="subunit">
    <text evidence="7">Self-associates. Interacts with BBS9; the interaction mediates the association of LZTL1 with the BBsome complex and regulates BBSome ciliary trafficking.</text>
</comment>
<feature type="region of interest" description="Disordered" evidence="9">
    <location>
        <begin position="230"/>
        <end position="252"/>
    </location>
</feature>
<keyword evidence="4" id="KW-0963">Cytoplasm</keyword>
<organism evidence="10 11">
    <name type="scientific">Lagenidium giganteum</name>
    <dbReference type="NCBI Taxonomy" id="4803"/>
    <lineage>
        <taxon>Eukaryota</taxon>
        <taxon>Sar</taxon>
        <taxon>Stramenopiles</taxon>
        <taxon>Oomycota</taxon>
        <taxon>Peronosporomycetes</taxon>
        <taxon>Pythiales</taxon>
        <taxon>Pythiaceae</taxon>
    </lineage>
</organism>
<evidence type="ECO:0000256" key="7">
    <source>
        <dbReference type="ARBA" id="ARBA00026004"/>
    </source>
</evidence>
<keyword evidence="5 8" id="KW-0175">Coiled coil</keyword>
<dbReference type="Proteomes" id="UP001146120">
    <property type="component" value="Unassembled WGS sequence"/>
</dbReference>
<comment type="subcellular location">
    <subcellularLocation>
        <location evidence="1">Cytoplasm</location>
    </subcellularLocation>
</comment>
<dbReference type="PANTHER" id="PTHR21635">
    <property type="entry name" value="LEUCINE ZIPPER TRANSCRIPTION FACTOR LIKE"/>
    <property type="match status" value="1"/>
</dbReference>